<evidence type="ECO:0000313" key="1">
    <source>
        <dbReference type="EMBL" id="DAF43689.1"/>
    </source>
</evidence>
<name>A0A8S5RYI2_9CAUD</name>
<dbReference type="EMBL" id="BK032510">
    <property type="protein sequence ID" value="DAF43689.1"/>
    <property type="molecule type" value="Genomic_DNA"/>
</dbReference>
<protein>
    <submittedName>
        <fullName evidence="1">Tail collar fiber protein</fullName>
    </submittedName>
</protein>
<reference evidence="1" key="1">
    <citation type="journal article" date="2021" name="Proc. Natl. Acad. Sci. U.S.A.">
        <title>A Catalog of Tens of Thousands of Viruses from Human Metagenomes Reveals Hidden Associations with Chronic Diseases.</title>
        <authorList>
            <person name="Tisza M.J."/>
            <person name="Buck C.B."/>
        </authorList>
    </citation>
    <scope>NUCLEOTIDE SEQUENCE</scope>
    <source>
        <strain evidence="1">CtNQV2</strain>
    </source>
</reference>
<organism evidence="1">
    <name type="scientific">Myoviridae sp. ctNQV2</name>
    <dbReference type="NCBI Taxonomy" id="2827683"/>
    <lineage>
        <taxon>Viruses</taxon>
        <taxon>Duplodnaviria</taxon>
        <taxon>Heunggongvirae</taxon>
        <taxon>Uroviricota</taxon>
        <taxon>Caudoviricetes</taxon>
    </lineage>
</organism>
<proteinExistence type="predicted"/>
<accession>A0A8S5RYI2</accession>
<sequence>MKRDKVINYSSKTATNDTILNTIVNNSDTDKNLLAGEIAVVMTSDNEALYTLNHNKTALIEYKPYYKIKAYIDEQTAGVMKNEEVTITFASNVGNIPSNAKAIITFKDEGIEPLEILYDGVNLSYVAYINPGLTYSVLGYAIDGYTVSGGLTDIVAVYNVKRHATINYNQKKVIINLTSNNGIPSNAQIDVVYNSISHVKQYDGSSTSLVFNLPLNTSYTVKPLYIEKYAITSPIEVSANNNVEETHTISYNQDKWSVIFKEHIEASNHIFDWKPNDAGANLVWKYTYNGTEYSGTTTFAFTGATINNKQSYFYPKDAVIAFTINSVSGYSSTNLVEEQTVNSIKETVNTIQYKENSYFSIYIDASVSGPDAMITEGMDYNGTSMKEFLSKIRRCVIENVTSATTEEGTIPMANIRFLDNTNGTLYATGTSAPITTKDVMVFFPEHWYLGIQDTSNTNKWECRFSNVEQEGYKFSPAFLLGVYKASSVTGDGSGSYGNSGTTQIYSVSGGYRVTGVSNTNFKAKAAARGDGFQIIDYEMHKTIANLFYLKYKNTNAQAKCGAGPHIWSGRTNGSTDALGMTDTTADASSAGPINNSNTGATFVNFLGLEGAWGYVYENVEGLEIEDRLWNITIPSKYKKNGGGVRSVQAGTSDGWITKLAVGEYMDVVPTAVGGSDTTYFSDYYWSNSGSRVLFRSCSNAHSYGGVACANA</sequence>